<gene>
    <name evidence="1" type="ORF">BV25DRAFT_1922020</name>
</gene>
<protein>
    <submittedName>
        <fullName evidence="1">Uncharacterized protein</fullName>
    </submittedName>
</protein>
<comment type="caution">
    <text evidence="1">The sequence shown here is derived from an EMBL/GenBank/DDBJ whole genome shotgun (WGS) entry which is preliminary data.</text>
</comment>
<name>A0ACB8SGM3_9AGAM</name>
<organism evidence="1 2">
    <name type="scientific">Artomyces pyxidatus</name>
    <dbReference type="NCBI Taxonomy" id="48021"/>
    <lineage>
        <taxon>Eukaryota</taxon>
        <taxon>Fungi</taxon>
        <taxon>Dikarya</taxon>
        <taxon>Basidiomycota</taxon>
        <taxon>Agaricomycotina</taxon>
        <taxon>Agaricomycetes</taxon>
        <taxon>Russulales</taxon>
        <taxon>Auriscalpiaceae</taxon>
        <taxon>Artomyces</taxon>
    </lineage>
</organism>
<proteinExistence type="predicted"/>
<dbReference type="Proteomes" id="UP000814140">
    <property type="component" value="Unassembled WGS sequence"/>
</dbReference>
<dbReference type="EMBL" id="MU277305">
    <property type="protein sequence ID" value="KAI0055195.1"/>
    <property type="molecule type" value="Genomic_DNA"/>
</dbReference>
<evidence type="ECO:0000313" key="1">
    <source>
        <dbReference type="EMBL" id="KAI0055195.1"/>
    </source>
</evidence>
<evidence type="ECO:0000313" key="2">
    <source>
        <dbReference type="Proteomes" id="UP000814140"/>
    </source>
</evidence>
<reference evidence="1" key="1">
    <citation type="submission" date="2021-03" db="EMBL/GenBank/DDBJ databases">
        <authorList>
            <consortium name="DOE Joint Genome Institute"/>
            <person name="Ahrendt S."/>
            <person name="Looney B.P."/>
            <person name="Miyauchi S."/>
            <person name="Morin E."/>
            <person name="Drula E."/>
            <person name="Courty P.E."/>
            <person name="Chicoki N."/>
            <person name="Fauchery L."/>
            <person name="Kohler A."/>
            <person name="Kuo A."/>
            <person name="Labutti K."/>
            <person name="Pangilinan J."/>
            <person name="Lipzen A."/>
            <person name="Riley R."/>
            <person name="Andreopoulos W."/>
            <person name="He G."/>
            <person name="Johnson J."/>
            <person name="Barry K.W."/>
            <person name="Grigoriev I.V."/>
            <person name="Nagy L."/>
            <person name="Hibbett D."/>
            <person name="Henrissat B."/>
            <person name="Matheny P.B."/>
            <person name="Labbe J."/>
            <person name="Martin F."/>
        </authorList>
    </citation>
    <scope>NUCLEOTIDE SEQUENCE</scope>
    <source>
        <strain evidence="1">HHB10654</strain>
    </source>
</reference>
<keyword evidence="2" id="KW-1185">Reference proteome</keyword>
<reference evidence="1" key="2">
    <citation type="journal article" date="2022" name="New Phytol.">
        <title>Evolutionary transition to the ectomycorrhizal habit in the genomes of a hyperdiverse lineage of mushroom-forming fungi.</title>
        <authorList>
            <person name="Looney B."/>
            <person name="Miyauchi S."/>
            <person name="Morin E."/>
            <person name="Drula E."/>
            <person name="Courty P.E."/>
            <person name="Kohler A."/>
            <person name="Kuo A."/>
            <person name="LaButti K."/>
            <person name="Pangilinan J."/>
            <person name="Lipzen A."/>
            <person name="Riley R."/>
            <person name="Andreopoulos W."/>
            <person name="He G."/>
            <person name="Johnson J."/>
            <person name="Nolan M."/>
            <person name="Tritt A."/>
            <person name="Barry K.W."/>
            <person name="Grigoriev I.V."/>
            <person name="Nagy L.G."/>
            <person name="Hibbett D."/>
            <person name="Henrissat B."/>
            <person name="Matheny P.B."/>
            <person name="Labbe J."/>
            <person name="Martin F.M."/>
        </authorList>
    </citation>
    <scope>NUCLEOTIDE SEQUENCE</scope>
    <source>
        <strain evidence="1">HHB10654</strain>
    </source>
</reference>
<accession>A0ACB8SGM3</accession>
<sequence length="158" mass="18219">MLYRVHKHILGLHCSVLGSLFDGLQAAFDVESKHHDDLPDAAEDVRDFLRALYFPKETQRHSHLNTPVRDGRWNIFPDFYYGILRLAVKYDAAEIRDLLVPLLRADWPAVFEDWHRLQETLTASGPIEEYIEKRVLRSSHIISLAETCNIPDVLSVAV</sequence>